<dbReference type="PANTHER" id="PTHR43176">
    <property type="entry name" value="3-HYDROXYISOBUTYRYL-COA HYDROLASE-RELATED"/>
    <property type="match status" value="1"/>
</dbReference>
<dbReference type="AlphaFoldDB" id="A0A2P7AWE1"/>
<sequence>MEIDFGGEGQVVFERRGKAGLIRLTRPKALNALTRTMVNAMHHALVAWSSDPDVHCVLVEGEGRAFCAGGDILAVYHAGRAGQPLYEFFADEYRLNAYIRHFPKPYISLIDGICMGGGVGISVHGSYRIVTENIVFAMPEVGIGFFPDVGGSAFLPHLPEHFGTYLALTGNRIRQGDCLQSGIATHAIKAEDKDRLRRSLIRSGDPEMALRGKTINPDYETPEKTRDLIGVLFDSKSLGGCLIRIAAAGANGNEEAQKLFDLIKTRSPTSLHVTFRQIEEGRDLDMDQCMQMEYRILCRMLENHDFYEGVRALLVDKDNMPVWQPAKIDDITPEMVDAYFASLGERELQLT</sequence>
<protein>
    <recommendedName>
        <fullName evidence="2">3-hydroxyisobutyryl-CoA hydrolase</fullName>
        <ecNumber evidence="2">3.1.2.4</ecNumber>
    </recommendedName>
</protein>
<dbReference type="InterPro" id="IPR029045">
    <property type="entry name" value="ClpP/crotonase-like_dom_sf"/>
</dbReference>
<keyword evidence="6" id="KW-1185">Reference proteome</keyword>
<accession>A0A2P7AWE1</accession>
<dbReference type="InterPro" id="IPR045004">
    <property type="entry name" value="ECH_dom"/>
</dbReference>
<dbReference type="InterPro" id="IPR032259">
    <property type="entry name" value="HIBYL-CoA-H"/>
</dbReference>
<organism evidence="5 6">
    <name type="scientific">Phyllobacterium endophyticum</name>
    <dbReference type="NCBI Taxonomy" id="1149773"/>
    <lineage>
        <taxon>Bacteria</taxon>
        <taxon>Pseudomonadati</taxon>
        <taxon>Pseudomonadota</taxon>
        <taxon>Alphaproteobacteria</taxon>
        <taxon>Hyphomicrobiales</taxon>
        <taxon>Phyllobacteriaceae</taxon>
        <taxon>Phyllobacterium</taxon>
    </lineage>
</organism>
<dbReference type="SUPFAM" id="SSF52096">
    <property type="entry name" value="ClpP/crotonase"/>
    <property type="match status" value="1"/>
</dbReference>
<dbReference type="PANTHER" id="PTHR43176:SF3">
    <property type="entry name" value="3-HYDROXYISOBUTYRYL-COA HYDROLASE, MITOCHONDRIAL"/>
    <property type="match status" value="1"/>
</dbReference>
<dbReference type="GO" id="GO:0006574">
    <property type="term" value="P:L-valine catabolic process"/>
    <property type="evidence" value="ECO:0007669"/>
    <property type="project" value="TreeGrafter"/>
</dbReference>
<dbReference type="RefSeq" id="WP_106716969.1">
    <property type="nucleotide sequence ID" value="NZ_JACHXT010000001.1"/>
</dbReference>
<dbReference type="Pfam" id="PF16113">
    <property type="entry name" value="ECH_2"/>
    <property type="match status" value="1"/>
</dbReference>
<keyword evidence="3 5" id="KW-0378">Hydrolase</keyword>
<evidence type="ECO:0000256" key="2">
    <source>
        <dbReference type="ARBA" id="ARBA00011915"/>
    </source>
</evidence>
<evidence type="ECO:0000256" key="1">
    <source>
        <dbReference type="ARBA" id="ARBA00001709"/>
    </source>
</evidence>
<evidence type="ECO:0000256" key="3">
    <source>
        <dbReference type="ARBA" id="ARBA00022801"/>
    </source>
</evidence>
<proteinExistence type="predicted"/>
<comment type="catalytic activity">
    <reaction evidence="1">
        <text>3-hydroxy-2-methylpropanoyl-CoA + H2O = 3-hydroxy-2-methylpropanoate + CoA + H(+)</text>
        <dbReference type="Rhea" id="RHEA:20888"/>
        <dbReference type="ChEBI" id="CHEBI:11805"/>
        <dbReference type="ChEBI" id="CHEBI:15377"/>
        <dbReference type="ChEBI" id="CHEBI:15378"/>
        <dbReference type="ChEBI" id="CHEBI:57287"/>
        <dbReference type="ChEBI" id="CHEBI:57340"/>
        <dbReference type="EC" id="3.1.2.4"/>
    </reaction>
</comment>
<evidence type="ECO:0000259" key="4">
    <source>
        <dbReference type="Pfam" id="PF16113"/>
    </source>
</evidence>
<name>A0A2P7AWE1_9HYPH</name>
<dbReference type="EMBL" id="PGGN01000002">
    <property type="protein sequence ID" value="PSH58526.1"/>
    <property type="molecule type" value="Genomic_DNA"/>
</dbReference>
<dbReference type="CDD" id="cd06558">
    <property type="entry name" value="crotonase-like"/>
    <property type="match status" value="1"/>
</dbReference>
<dbReference type="Gene3D" id="3.90.226.10">
    <property type="entry name" value="2-enoyl-CoA Hydratase, Chain A, domain 1"/>
    <property type="match status" value="1"/>
</dbReference>
<dbReference type="Proteomes" id="UP000241158">
    <property type="component" value="Unassembled WGS sequence"/>
</dbReference>
<dbReference type="OrthoDB" id="9790967at2"/>
<evidence type="ECO:0000313" key="5">
    <source>
        <dbReference type="EMBL" id="PSH58526.1"/>
    </source>
</evidence>
<dbReference type="NCBIfam" id="NF004127">
    <property type="entry name" value="PRK05617.1"/>
    <property type="match status" value="1"/>
</dbReference>
<gene>
    <name evidence="5" type="ORF">CU100_13135</name>
</gene>
<evidence type="ECO:0000313" key="6">
    <source>
        <dbReference type="Proteomes" id="UP000241158"/>
    </source>
</evidence>
<reference evidence="6" key="1">
    <citation type="submission" date="2017-11" db="EMBL/GenBank/DDBJ databases">
        <authorList>
            <person name="Kuznetsova I."/>
            <person name="Sazanova A."/>
            <person name="Chirak E."/>
            <person name="Safronova V."/>
            <person name="Willems A."/>
        </authorList>
    </citation>
    <scope>NUCLEOTIDE SEQUENCE [LARGE SCALE GENOMIC DNA]</scope>
    <source>
        <strain evidence="6">PEPV15</strain>
    </source>
</reference>
<feature type="domain" description="Enoyl-CoA hydratase/isomerase" evidence="4">
    <location>
        <begin position="20"/>
        <end position="340"/>
    </location>
</feature>
<dbReference type="GO" id="GO:0003860">
    <property type="term" value="F:3-hydroxyisobutyryl-CoA hydrolase activity"/>
    <property type="evidence" value="ECO:0007669"/>
    <property type="project" value="UniProtKB-EC"/>
</dbReference>
<comment type="caution">
    <text evidence="5">The sequence shown here is derived from an EMBL/GenBank/DDBJ whole genome shotgun (WGS) entry which is preliminary data.</text>
</comment>
<dbReference type="EC" id="3.1.2.4" evidence="2"/>